<dbReference type="SUPFAM" id="SSF47240">
    <property type="entry name" value="Ferritin-like"/>
    <property type="match status" value="1"/>
</dbReference>
<evidence type="ECO:0000259" key="1">
    <source>
        <dbReference type="Pfam" id="PF13304"/>
    </source>
</evidence>
<evidence type="ECO:0000259" key="2">
    <source>
        <dbReference type="Pfam" id="PF20469"/>
    </source>
</evidence>
<dbReference type="PANTHER" id="PTHR43581:SF4">
    <property type="entry name" value="ATP_GTP PHOSPHATASE"/>
    <property type="match status" value="1"/>
</dbReference>
<dbReference type="RefSeq" id="WP_263073626.1">
    <property type="nucleotide sequence ID" value="NZ_JAOUSF010000004.1"/>
</dbReference>
<reference evidence="3" key="1">
    <citation type="submission" date="2022-10" db="EMBL/GenBank/DDBJ databases">
        <title>Description of Fervidibacillus gen. nov. in the family Fervidibacillaceae fam. nov. with two species, Fervidibacillus albus sp. nov., and Fervidibacillus halotolerans sp. nov., isolated from tidal flat sediments.</title>
        <authorList>
            <person name="Kwon K.K."/>
            <person name="Yang S.-H."/>
        </authorList>
    </citation>
    <scope>NUCLEOTIDE SEQUENCE</scope>
    <source>
        <strain evidence="3">JCM 19140</strain>
    </source>
</reference>
<dbReference type="GO" id="GO:0016887">
    <property type="term" value="F:ATP hydrolysis activity"/>
    <property type="evidence" value="ECO:0007669"/>
    <property type="project" value="InterPro"/>
</dbReference>
<evidence type="ECO:0000313" key="4">
    <source>
        <dbReference type="Proteomes" id="UP001209318"/>
    </source>
</evidence>
<dbReference type="AlphaFoldDB" id="A0AAE3LR87"/>
<accession>A0AAE3LR87</accession>
<organism evidence="3 4">
    <name type="scientific">Perspicuibacillus lycopersici</name>
    <dbReference type="NCBI Taxonomy" id="1325689"/>
    <lineage>
        <taxon>Bacteria</taxon>
        <taxon>Bacillati</taxon>
        <taxon>Bacillota</taxon>
        <taxon>Bacilli</taxon>
        <taxon>Bacillales</taxon>
        <taxon>Bacillaceae</taxon>
        <taxon>Perspicuibacillus</taxon>
    </lineage>
</organism>
<dbReference type="EMBL" id="JAOUSF010000004">
    <property type="protein sequence ID" value="MCU9614349.1"/>
    <property type="molecule type" value="Genomic_DNA"/>
</dbReference>
<protein>
    <submittedName>
        <fullName evidence="3">AAA family ATPase</fullName>
    </submittedName>
</protein>
<dbReference type="Pfam" id="PF20469">
    <property type="entry name" value="OLD-like_TOPRIM"/>
    <property type="match status" value="1"/>
</dbReference>
<feature type="domain" description="ATPase AAA-type core" evidence="1">
    <location>
        <begin position="24"/>
        <end position="309"/>
    </location>
</feature>
<dbReference type="InterPro" id="IPR027417">
    <property type="entry name" value="P-loop_NTPase"/>
</dbReference>
<dbReference type="GO" id="GO:0005524">
    <property type="term" value="F:ATP binding"/>
    <property type="evidence" value="ECO:0007669"/>
    <property type="project" value="InterPro"/>
</dbReference>
<proteinExistence type="predicted"/>
<comment type="caution">
    <text evidence="3">The sequence shown here is derived from an EMBL/GenBank/DDBJ whole genome shotgun (WGS) entry which is preliminary data.</text>
</comment>
<dbReference type="SUPFAM" id="SSF52540">
    <property type="entry name" value="P-loop containing nucleoside triphosphate hydrolases"/>
    <property type="match status" value="1"/>
</dbReference>
<name>A0AAE3LR87_9BACI</name>
<evidence type="ECO:0000313" key="3">
    <source>
        <dbReference type="EMBL" id="MCU9614349.1"/>
    </source>
</evidence>
<gene>
    <name evidence="3" type="ORF">OEV98_12460</name>
</gene>
<dbReference type="PANTHER" id="PTHR43581">
    <property type="entry name" value="ATP/GTP PHOSPHATASE"/>
    <property type="match status" value="1"/>
</dbReference>
<dbReference type="Pfam" id="PF13304">
    <property type="entry name" value="AAA_21"/>
    <property type="match status" value="1"/>
</dbReference>
<dbReference type="InterPro" id="IPR051396">
    <property type="entry name" value="Bact_Antivir_Def_Nuclease"/>
</dbReference>
<keyword evidence="4" id="KW-1185">Reference proteome</keyword>
<feature type="domain" description="OLD protein-like TOPRIM" evidence="2">
    <location>
        <begin position="363"/>
        <end position="428"/>
    </location>
</feature>
<dbReference type="Proteomes" id="UP001209318">
    <property type="component" value="Unassembled WGS sequence"/>
</dbReference>
<sequence length="579" mass="68130">MRLIKTSINNFRSIHNCTVQNGKISALVGENNSGKSAILRALNAFFNYEEEEINFINGLHQYSNQSLVRIELTFEDIPEKDYYTDIINNNELIIRMTYSFKTKKRTLHYKKNGQYVLLNEDFISQLKEDITYVLIPPNRDQKAVIWGENALISIVLQEFLKKSTSRRDTLTPRVKEVAKNLERVGLSKVEAAVERFYSLNKNFKFRLNFDKQIDYSLLLNDITLEIEEKGLRYNITESGSGIQSLTIISLYRFLAEIRHNNIILGIEEPEINLHPQAQREFIKSIKDNHSGSSIEVQIIFTTHSAVIVDQLEHNEIILFRKTEDSQRGFKTVGYQIPFDFWERHNLEEFKYYQFYRYRNSEFFFAKFIVVVESKNDAEVVKLLLKQKDIDTDLYGVSILNLEGIKNLSYPFYLLKYLNIPKLIIVDKDFFLPYLNDKLSKSRNENGFPKYRYEYKDSQLIMDLIPKETDRDKLLRLFRSNHSKAMDLLEKFNIISMNYCLEMDLVASKTATNAYYQIITVPAAEQEAATQKYLLTERYKEIKKIENIIRVLQRLQHKNLPNSFKRIKNVLTTKIKEANL</sequence>
<dbReference type="InterPro" id="IPR009078">
    <property type="entry name" value="Ferritin-like_SF"/>
</dbReference>
<dbReference type="InterPro" id="IPR034139">
    <property type="entry name" value="TOPRIM_OLD"/>
</dbReference>
<dbReference type="Gene3D" id="3.40.50.300">
    <property type="entry name" value="P-loop containing nucleotide triphosphate hydrolases"/>
    <property type="match status" value="1"/>
</dbReference>
<dbReference type="InterPro" id="IPR003959">
    <property type="entry name" value="ATPase_AAA_core"/>
</dbReference>